<proteinExistence type="predicted"/>
<reference evidence="1" key="1">
    <citation type="submission" date="2024-08" db="EMBL/GenBank/DDBJ databases">
        <title>Lentilactobacillus sp. nov., isolated from tree bark.</title>
        <authorList>
            <person name="Phuengjayaem S."/>
            <person name="Tanasupawat S."/>
        </authorList>
    </citation>
    <scope>NUCLEOTIDE SEQUENCE</scope>
    <source>
        <strain evidence="1">SPB1-3</strain>
    </source>
</reference>
<protein>
    <submittedName>
        <fullName evidence="1">Uncharacterized protein</fullName>
    </submittedName>
</protein>
<sequence>MVKIHVNPHKTDQTVKLSDGSNGYVSKVNNQIRFAFPGHLHPEFRTDSLLTNHEVFNVRSIDGPQQFEIVFN</sequence>
<keyword evidence="2" id="KW-1185">Reference proteome</keyword>
<dbReference type="EMBL" id="CP168151">
    <property type="protein sequence ID" value="XFD39912.1"/>
    <property type="molecule type" value="Genomic_DNA"/>
</dbReference>
<gene>
    <name evidence="1" type="ORF">O0236_000985</name>
</gene>
<name>A0ACD5DEV0_9LACO</name>
<evidence type="ECO:0000313" key="2">
    <source>
        <dbReference type="Proteomes" id="UP001149860"/>
    </source>
</evidence>
<evidence type="ECO:0000313" key="1">
    <source>
        <dbReference type="EMBL" id="XFD39912.1"/>
    </source>
</evidence>
<dbReference type="Proteomes" id="UP001149860">
    <property type="component" value="Chromosome"/>
</dbReference>
<organism evidence="1 2">
    <name type="scientific">Lentilactobacillus terminaliae</name>
    <dbReference type="NCBI Taxonomy" id="3003483"/>
    <lineage>
        <taxon>Bacteria</taxon>
        <taxon>Bacillati</taxon>
        <taxon>Bacillota</taxon>
        <taxon>Bacilli</taxon>
        <taxon>Lactobacillales</taxon>
        <taxon>Lactobacillaceae</taxon>
        <taxon>Lentilactobacillus</taxon>
    </lineage>
</organism>
<accession>A0ACD5DEV0</accession>